<dbReference type="Pfam" id="PF07228">
    <property type="entry name" value="SpoIIE"/>
    <property type="match status" value="1"/>
</dbReference>
<dbReference type="AlphaFoldDB" id="A0A6G9GWI3"/>
<organism evidence="4 5">
    <name type="scientific">Streptomyces liangshanensis</name>
    <dbReference type="NCBI Taxonomy" id="2717324"/>
    <lineage>
        <taxon>Bacteria</taxon>
        <taxon>Bacillati</taxon>
        <taxon>Actinomycetota</taxon>
        <taxon>Actinomycetes</taxon>
        <taxon>Kitasatosporales</taxon>
        <taxon>Streptomycetaceae</taxon>
        <taxon>Streptomyces</taxon>
    </lineage>
</organism>
<name>A0A6G9GWI3_9ACTN</name>
<keyword evidence="2" id="KW-1133">Transmembrane helix</keyword>
<dbReference type="RefSeq" id="WP_167026785.1">
    <property type="nucleotide sequence ID" value="NZ_CP050177.1"/>
</dbReference>
<evidence type="ECO:0000313" key="4">
    <source>
        <dbReference type="EMBL" id="QIQ02564.1"/>
    </source>
</evidence>
<dbReference type="KEGG" id="slia:HA039_09775"/>
<keyword evidence="5" id="KW-1185">Reference proteome</keyword>
<dbReference type="GO" id="GO:0016791">
    <property type="term" value="F:phosphatase activity"/>
    <property type="evidence" value="ECO:0007669"/>
    <property type="project" value="TreeGrafter"/>
</dbReference>
<keyword evidence="2" id="KW-0812">Transmembrane</keyword>
<dbReference type="Gene3D" id="3.60.40.10">
    <property type="entry name" value="PPM-type phosphatase domain"/>
    <property type="match status" value="1"/>
</dbReference>
<feature type="transmembrane region" description="Helical" evidence="2">
    <location>
        <begin position="27"/>
        <end position="49"/>
    </location>
</feature>
<dbReference type="Proteomes" id="UP000501179">
    <property type="component" value="Chromosome"/>
</dbReference>
<dbReference type="InterPro" id="IPR001932">
    <property type="entry name" value="PPM-type_phosphatase-like_dom"/>
</dbReference>
<dbReference type="InterPro" id="IPR052016">
    <property type="entry name" value="Bact_Sigma-Reg"/>
</dbReference>
<evidence type="ECO:0000256" key="2">
    <source>
        <dbReference type="SAM" id="Phobius"/>
    </source>
</evidence>
<dbReference type="SUPFAM" id="SSF81606">
    <property type="entry name" value="PP2C-like"/>
    <property type="match status" value="1"/>
</dbReference>
<reference evidence="4 5" key="1">
    <citation type="submission" date="2020-03" db="EMBL/GenBank/DDBJ databases">
        <title>A novel species.</title>
        <authorList>
            <person name="Gao J."/>
        </authorList>
    </citation>
    <scope>NUCLEOTIDE SEQUENCE [LARGE SCALE GENOMIC DNA]</scope>
    <source>
        <strain evidence="4 5">QMT-12</strain>
    </source>
</reference>
<dbReference type="InterPro" id="IPR036457">
    <property type="entry name" value="PPM-type-like_dom_sf"/>
</dbReference>
<feature type="transmembrane region" description="Helical" evidence="2">
    <location>
        <begin position="99"/>
        <end position="118"/>
    </location>
</feature>
<protein>
    <submittedName>
        <fullName evidence="4">Serine/threonine-protein phosphatase</fullName>
    </submittedName>
</protein>
<evidence type="ECO:0000313" key="5">
    <source>
        <dbReference type="Proteomes" id="UP000501179"/>
    </source>
</evidence>
<accession>A0A6G9GWI3</accession>
<evidence type="ECO:0000256" key="1">
    <source>
        <dbReference type="ARBA" id="ARBA00022801"/>
    </source>
</evidence>
<dbReference type="SMART" id="SM00331">
    <property type="entry name" value="PP2C_SIG"/>
    <property type="match status" value="1"/>
</dbReference>
<dbReference type="PANTHER" id="PTHR43156">
    <property type="entry name" value="STAGE II SPORULATION PROTEIN E-RELATED"/>
    <property type="match status" value="1"/>
</dbReference>
<keyword evidence="2" id="KW-0472">Membrane</keyword>
<sequence>MTWGPIRRARARLTAEIRDLDEPSPAYGVWACVLSVVLSLGLLVTDVVVSNDIRLAGLSGLGLLATAMLGTRRQAQIAATAVAAVSIAEAVRTPLGRPVLEALSLITTALFILATLLISRVRIQRERLLAETRAVANAVQNTLLQPFPLTAGALTADGFYLAAQQGARVGGDIYEVVDSPYGVRILIGDVQGHGLAALGAAHAVLTAYREAAFHQPDVVRLTEQMEAALLRYNAAASVDGADMERFVTATVIQARPDGRTTTVVCGHVPHYVVTGGRVSEVAMNEPGLPLGLGPLVGVPRTPLGSTMSPDCVLVLCTDGVTEARDRQGVFFPLPETLQELAGLPPDALLERLRTALLQHSEGELLADDAAVLVVTAAPVGAPPE</sequence>
<dbReference type="EMBL" id="CP050177">
    <property type="protein sequence ID" value="QIQ02564.1"/>
    <property type="molecule type" value="Genomic_DNA"/>
</dbReference>
<proteinExistence type="predicted"/>
<dbReference type="PANTHER" id="PTHR43156:SF2">
    <property type="entry name" value="STAGE II SPORULATION PROTEIN E"/>
    <property type="match status" value="1"/>
</dbReference>
<evidence type="ECO:0000259" key="3">
    <source>
        <dbReference type="SMART" id="SM00331"/>
    </source>
</evidence>
<gene>
    <name evidence="4" type="ORF">HA039_09775</name>
</gene>
<feature type="domain" description="PPM-type phosphatase" evidence="3">
    <location>
        <begin position="154"/>
        <end position="376"/>
    </location>
</feature>
<keyword evidence="1" id="KW-0378">Hydrolase</keyword>